<feature type="compositionally biased region" description="Polar residues" evidence="8">
    <location>
        <begin position="1035"/>
        <end position="1050"/>
    </location>
</feature>
<evidence type="ECO:0000256" key="8">
    <source>
        <dbReference type="SAM" id="MobiDB-lite"/>
    </source>
</evidence>
<evidence type="ECO:0000256" key="6">
    <source>
        <dbReference type="PIRSR" id="PIRSR615500-1"/>
    </source>
</evidence>
<feature type="signal peptide" evidence="9">
    <location>
        <begin position="1"/>
        <end position="32"/>
    </location>
</feature>
<keyword evidence="2 7" id="KW-0645">Protease</keyword>
<feature type="region of interest" description="Disordered" evidence="8">
    <location>
        <begin position="163"/>
        <end position="195"/>
    </location>
</feature>
<name>A0A316UV70_9BASI</name>
<keyword evidence="13" id="KW-1185">Reference proteome</keyword>
<dbReference type="PANTHER" id="PTHR43806:SF66">
    <property type="entry name" value="SERIN ENDOPEPTIDASE"/>
    <property type="match status" value="1"/>
</dbReference>
<accession>A0A316UV70</accession>
<sequence>MPPFLTSGKRLDALALLTAWLILASFFAMATASYQEGVFRFGYHEQPATHQDMLKTYIESAQEKEQEMKRFIVEFTNATHYQKIESVSATVAKHIESQGYVVKQTHTYDDRQAFWGATYHVSPATSGQNHDPHRVIAGVQRVPNVARVWPDYQRVPLAHGNHGLARRRHAKQPVPLHNTKPANGTKTPPTGNADDFPPHVITGVAQQHALGRLGKGVTVCTVDTGVDYSTPSLNAGRAAGVPCIGPECQVLGGRDFITDPFDGETPKEGPLNYKDVQHPDSSCWHGTHTAGTIIARDTAHGFVGVVPEAKLRHYKVFACTSIDPKTNKTTPGGGGGYLSILLASYLQAKKDGCDVMSLSLGGPGQWGKDAADMLQTRLSPMMPFVVSNGNSGDGGLYTGADSAGTTAVIAAAAGYANGSASWGFWLDSDPKRIYSEFSELPFALNTTKESSYPIYFTPEAVKSVDVINDGCNVKNGSLPDLKGHAVFVFRGGECDGGTKFRPFYEAGARIIIAIADFRFVYQRTVCSGSLQQAGIMRREDGQAIREAFIKSQGKVKVVFPGTPKLVFAPERVPGTPTFFSSQGPTWRGEVKPNVNAPGWNILSSAPVPWEASVKSGTSMSAPLIAGVVALFKSIHRNASTEDVRSAITLSSVPYRGINTSDELASVLAQGAGTVNATAMIELTTRTQPTYFALRDSVHFEGKHQLEITNIGKEAQTYSFDHKRAKCLYALHEGAPKSGDRDEGLWALRPEECPDDTSLTVEPKTIKVDPSKTGTVTVTLKPPSPSPRLKMYSGWLLLNSSSSTGGGVIPYAGTGGDLQATGSFDHTFDLWNTTLPALFDAADKEQIQNDTTTFVVGSNSSTWPAVLWSQALASPLSTCDLVRADINFKATQPIVEAPSKLGNLFNSPGVPYYSSTRRAVVEAKDIPVVARYWNYTFADSRDSADITHRRGAYSYSFCNIKPEAYNLSDPGFAAFNVSDGYYRLLIRLKQVYSSDDTNHEDQYTSYLSHAFHFVNNVTAHVKNHTVDAAKGKPVVPSSNDAHPNKTKTGTPPSVDAHVNKTDEGKPPSGDVHVNKTSATVPPTDAKPAAANATPPANKGDVTPGAKVVLPATAMTSAKTPP</sequence>
<feature type="active site" description="Charge relay system" evidence="6 7">
    <location>
        <position position="223"/>
    </location>
</feature>
<dbReference type="InterPro" id="IPR023828">
    <property type="entry name" value="Peptidase_S8_Ser-AS"/>
</dbReference>
<feature type="compositionally biased region" description="Polar residues" evidence="8">
    <location>
        <begin position="180"/>
        <end position="190"/>
    </location>
</feature>
<dbReference type="Proteomes" id="UP000245884">
    <property type="component" value="Unassembled WGS sequence"/>
</dbReference>
<dbReference type="EMBL" id="KZ819667">
    <property type="protein sequence ID" value="PWN27813.1"/>
    <property type="molecule type" value="Genomic_DNA"/>
</dbReference>
<feature type="active site" description="Charge relay system" evidence="6 7">
    <location>
        <position position="285"/>
    </location>
</feature>
<dbReference type="PROSITE" id="PS51892">
    <property type="entry name" value="SUBTILASE"/>
    <property type="match status" value="1"/>
</dbReference>
<comment type="similarity">
    <text evidence="1 7">Belongs to the peptidase S8 family.</text>
</comment>
<feature type="active site" description="Charge relay system" evidence="6 7">
    <location>
        <position position="618"/>
    </location>
</feature>
<keyword evidence="5 7" id="KW-0720">Serine protease</keyword>
<dbReference type="RefSeq" id="XP_025362425.1">
    <property type="nucleotide sequence ID" value="XM_025508765.1"/>
</dbReference>
<reference evidence="12 13" key="1">
    <citation type="journal article" date="2018" name="Mol. Biol. Evol.">
        <title>Broad Genomic Sampling Reveals a Smut Pathogenic Ancestry of the Fungal Clade Ustilaginomycotina.</title>
        <authorList>
            <person name="Kijpornyongpan T."/>
            <person name="Mondo S.J."/>
            <person name="Barry K."/>
            <person name="Sandor L."/>
            <person name="Lee J."/>
            <person name="Lipzen A."/>
            <person name="Pangilinan J."/>
            <person name="LaButti K."/>
            <person name="Hainaut M."/>
            <person name="Henrissat B."/>
            <person name="Grigoriev I.V."/>
            <person name="Spatafora J.W."/>
            <person name="Aime M.C."/>
        </authorList>
    </citation>
    <scope>NUCLEOTIDE SEQUENCE [LARGE SCALE GENOMIC DNA]</scope>
    <source>
        <strain evidence="12 13">MCA 5214</strain>
    </source>
</reference>
<dbReference type="InterPro" id="IPR010435">
    <property type="entry name" value="C5a/SBT2-like_Fn3"/>
</dbReference>
<evidence type="ECO:0000256" key="9">
    <source>
        <dbReference type="SAM" id="SignalP"/>
    </source>
</evidence>
<dbReference type="InterPro" id="IPR015500">
    <property type="entry name" value="Peptidase_S8_subtilisin-rel"/>
</dbReference>
<feature type="domain" description="C5a peptidase/Subtilisin-like protease SBT2-like Fn3-like" evidence="11">
    <location>
        <begin position="693"/>
        <end position="810"/>
    </location>
</feature>
<evidence type="ECO:0000256" key="5">
    <source>
        <dbReference type="ARBA" id="ARBA00022825"/>
    </source>
</evidence>
<protein>
    <submittedName>
        <fullName evidence="12">Subtilisin-like protein</fullName>
    </submittedName>
</protein>
<dbReference type="Gene3D" id="3.40.50.200">
    <property type="entry name" value="Peptidase S8/S53 domain"/>
    <property type="match status" value="2"/>
</dbReference>
<dbReference type="OrthoDB" id="206201at2759"/>
<dbReference type="InterPro" id="IPR036852">
    <property type="entry name" value="Peptidase_S8/S53_dom_sf"/>
</dbReference>
<evidence type="ECO:0000256" key="2">
    <source>
        <dbReference type="ARBA" id="ARBA00022670"/>
    </source>
</evidence>
<dbReference type="InterPro" id="IPR000209">
    <property type="entry name" value="Peptidase_S8/S53_dom"/>
</dbReference>
<evidence type="ECO:0000313" key="12">
    <source>
        <dbReference type="EMBL" id="PWN27813.1"/>
    </source>
</evidence>
<dbReference type="GO" id="GO:0006508">
    <property type="term" value="P:proteolysis"/>
    <property type="evidence" value="ECO:0007669"/>
    <property type="project" value="UniProtKB-KW"/>
</dbReference>
<evidence type="ECO:0000259" key="10">
    <source>
        <dbReference type="Pfam" id="PF00082"/>
    </source>
</evidence>
<keyword evidence="4 7" id="KW-0378">Hydrolase</keyword>
<feature type="compositionally biased region" description="Low complexity" evidence="8">
    <location>
        <begin position="1080"/>
        <end position="1097"/>
    </location>
</feature>
<dbReference type="SUPFAM" id="SSF52743">
    <property type="entry name" value="Subtilisin-like"/>
    <property type="match status" value="1"/>
</dbReference>
<dbReference type="Pfam" id="PF06280">
    <property type="entry name" value="fn3_5"/>
    <property type="match status" value="1"/>
</dbReference>
<proteinExistence type="inferred from homology"/>
<keyword evidence="3 9" id="KW-0732">Signal</keyword>
<feature type="region of interest" description="Disordered" evidence="8">
    <location>
        <begin position="1029"/>
        <end position="1102"/>
    </location>
</feature>
<dbReference type="PROSITE" id="PS00138">
    <property type="entry name" value="SUBTILASE_SER"/>
    <property type="match status" value="1"/>
</dbReference>
<dbReference type="AlphaFoldDB" id="A0A316UV70"/>
<evidence type="ECO:0000313" key="13">
    <source>
        <dbReference type="Proteomes" id="UP000245884"/>
    </source>
</evidence>
<evidence type="ECO:0000256" key="1">
    <source>
        <dbReference type="ARBA" id="ARBA00011073"/>
    </source>
</evidence>
<feature type="chain" id="PRO_5016315756" evidence="9">
    <location>
        <begin position="33"/>
        <end position="1120"/>
    </location>
</feature>
<dbReference type="GO" id="GO:0016020">
    <property type="term" value="C:membrane"/>
    <property type="evidence" value="ECO:0007669"/>
    <property type="project" value="InterPro"/>
</dbReference>
<dbReference type="PANTHER" id="PTHR43806">
    <property type="entry name" value="PEPTIDASE S8"/>
    <property type="match status" value="1"/>
</dbReference>
<dbReference type="PRINTS" id="PR00723">
    <property type="entry name" value="SUBTILISIN"/>
</dbReference>
<dbReference type="GO" id="GO:0005615">
    <property type="term" value="C:extracellular space"/>
    <property type="evidence" value="ECO:0007669"/>
    <property type="project" value="TreeGrafter"/>
</dbReference>
<evidence type="ECO:0000256" key="3">
    <source>
        <dbReference type="ARBA" id="ARBA00022729"/>
    </source>
</evidence>
<dbReference type="STRING" id="1569628.A0A316UV70"/>
<gene>
    <name evidence="12" type="ORF">BDZ90DRAFT_271691</name>
</gene>
<organism evidence="12 13">
    <name type="scientific">Jaminaea rosea</name>
    <dbReference type="NCBI Taxonomy" id="1569628"/>
    <lineage>
        <taxon>Eukaryota</taxon>
        <taxon>Fungi</taxon>
        <taxon>Dikarya</taxon>
        <taxon>Basidiomycota</taxon>
        <taxon>Ustilaginomycotina</taxon>
        <taxon>Exobasidiomycetes</taxon>
        <taxon>Microstromatales</taxon>
        <taxon>Microstromatales incertae sedis</taxon>
        <taxon>Jaminaea</taxon>
    </lineage>
</organism>
<dbReference type="InterPro" id="IPR050131">
    <property type="entry name" value="Peptidase_S8_subtilisin-like"/>
</dbReference>
<dbReference type="GeneID" id="37030588"/>
<evidence type="ECO:0000256" key="4">
    <source>
        <dbReference type="ARBA" id="ARBA00022801"/>
    </source>
</evidence>
<evidence type="ECO:0000256" key="7">
    <source>
        <dbReference type="PROSITE-ProRule" id="PRU01240"/>
    </source>
</evidence>
<evidence type="ECO:0000259" key="11">
    <source>
        <dbReference type="Pfam" id="PF06280"/>
    </source>
</evidence>
<dbReference type="GO" id="GO:0004252">
    <property type="term" value="F:serine-type endopeptidase activity"/>
    <property type="evidence" value="ECO:0007669"/>
    <property type="project" value="UniProtKB-UniRule"/>
</dbReference>
<feature type="domain" description="Peptidase S8/S53" evidence="10">
    <location>
        <begin position="214"/>
        <end position="658"/>
    </location>
</feature>
<dbReference type="Pfam" id="PF00082">
    <property type="entry name" value="Peptidase_S8"/>
    <property type="match status" value="1"/>
</dbReference>